<dbReference type="RefSeq" id="WP_206573426.1">
    <property type="nucleotide sequence ID" value="NZ_JAFKCV010000004.1"/>
</dbReference>
<feature type="transmembrane region" description="Helical" evidence="1">
    <location>
        <begin position="73"/>
        <end position="91"/>
    </location>
</feature>
<evidence type="ECO:0000313" key="4">
    <source>
        <dbReference type="Proteomes" id="UP000664654"/>
    </source>
</evidence>
<organism evidence="3 4">
    <name type="scientific">Bowmanella dokdonensis</name>
    <dbReference type="NCBI Taxonomy" id="751969"/>
    <lineage>
        <taxon>Bacteria</taxon>
        <taxon>Pseudomonadati</taxon>
        <taxon>Pseudomonadota</taxon>
        <taxon>Gammaproteobacteria</taxon>
        <taxon>Alteromonadales</taxon>
        <taxon>Alteromonadaceae</taxon>
        <taxon>Bowmanella</taxon>
    </lineage>
</organism>
<protein>
    <recommendedName>
        <fullName evidence="2">DUF6249 domain-containing protein</fullName>
    </recommendedName>
</protein>
<feature type="transmembrane region" description="Helical" evidence="1">
    <location>
        <begin position="103"/>
        <end position="123"/>
    </location>
</feature>
<feature type="transmembrane region" description="Helical" evidence="1">
    <location>
        <begin position="12"/>
        <end position="31"/>
    </location>
</feature>
<accession>A0A939DN70</accession>
<dbReference type="EMBL" id="JAFKCV010000004">
    <property type="protein sequence ID" value="MBN7825312.1"/>
    <property type="molecule type" value="Genomic_DNA"/>
</dbReference>
<dbReference type="Pfam" id="PF19762">
    <property type="entry name" value="DUF6249"/>
    <property type="match status" value="1"/>
</dbReference>
<comment type="caution">
    <text evidence="3">The sequence shown here is derived from an EMBL/GenBank/DDBJ whole genome shotgun (WGS) entry which is preliminary data.</text>
</comment>
<feature type="domain" description="DUF6249" evidence="2">
    <location>
        <begin position="8"/>
        <end position="124"/>
    </location>
</feature>
<gene>
    <name evidence="3" type="ORF">J0A66_08775</name>
</gene>
<keyword evidence="4" id="KW-1185">Reference proteome</keyword>
<keyword evidence="1" id="KW-1133">Transmembrane helix</keyword>
<sequence>MINANEGILVPLIVFSSFVIALGMLLFYQYAKKRAFLGLIEKAIKTREDLTPDVIKAIAGQLYASNRDLRRGLFALLLGLAICGFSVAVDFPHRGNIDLNDALYGIALFPLLSGIGYLLLHLFEKQ</sequence>
<dbReference type="InterPro" id="IPR046216">
    <property type="entry name" value="DUF6249"/>
</dbReference>
<proteinExistence type="predicted"/>
<dbReference type="AlphaFoldDB" id="A0A939DN70"/>
<evidence type="ECO:0000313" key="3">
    <source>
        <dbReference type="EMBL" id="MBN7825312.1"/>
    </source>
</evidence>
<keyword evidence="1" id="KW-0472">Membrane</keyword>
<keyword evidence="1" id="KW-0812">Transmembrane</keyword>
<name>A0A939DN70_9ALTE</name>
<dbReference type="Proteomes" id="UP000664654">
    <property type="component" value="Unassembled WGS sequence"/>
</dbReference>
<evidence type="ECO:0000259" key="2">
    <source>
        <dbReference type="Pfam" id="PF19762"/>
    </source>
</evidence>
<reference evidence="3" key="1">
    <citation type="submission" date="2021-03" db="EMBL/GenBank/DDBJ databases">
        <title>novel species isolated from a fishpond in China.</title>
        <authorList>
            <person name="Lu H."/>
            <person name="Cai Z."/>
        </authorList>
    </citation>
    <scope>NUCLEOTIDE SEQUENCE</scope>
    <source>
        <strain evidence="3">JCM 30855</strain>
    </source>
</reference>
<evidence type="ECO:0000256" key="1">
    <source>
        <dbReference type="SAM" id="Phobius"/>
    </source>
</evidence>